<dbReference type="NCBIfam" id="NF004991">
    <property type="entry name" value="PRK06370.1-3"/>
    <property type="match status" value="1"/>
</dbReference>
<keyword evidence="12" id="KW-1185">Reference proteome</keyword>
<reference evidence="11 12" key="1">
    <citation type="submission" date="2019-06" db="EMBL/GenBank/DDBJ databases">
        <title>Persicimonas caeni gen. nov., sp. nov., a predatory bacterium isolated from solar saltern.</title>
        <authorList>
            <person name="Wang S."/>
        </authorList>
    </citation>
    <scope>NUCLEOTIDE SEQUENCE [LARGE SCALE GENOMIC DNA]</scope>
    <source>
        <strain evidence="11 12">YN101</strain>
    </source>
</reference>
<evidence type="ECO:0000256" key="8">
    <source>
        <dbReference type="ARBA" id="ARBA00023284"/>
    </source>
</evidence>
<dbReference type="GO" id="GO:0035556">
    <property type="term" value="P:intracellular signal transduction"/>
    <property type="evidence" value="ECO:0007669"/>
    <property type="project" value="InterPro"/>
</dbReference>
<dbReference type="InterPro" id="IPR036188">
    <property type="entry name" value="FAD/NAD-bd_sf"/>
</dbReference>
<evidence type="ECO:0000256" key="1">
    <source>
        <dbReference type="ARBA" id="ARBA00001974"/>
    </source>
</evidence>
<dbReference type="Pfam" id="PF00610">
    <property type="entry name" value="DEP"/>
    <property type="match status" value="1"/>
</dbReference>
<accession>A0A5B8YIG8</accession>
<protein>
    <submittedName>
        <fullName evidence="11">FAD-containing oxidoreductase</fullName>
    </submittedName>
</protein>
<comment type="similarity">
    <text evidence="2 9">Belongs to the class-I pyridine nucleotide-disulfide oxidoreductase family.</text>
</comment>
<organism evidence="11 12">
    <name type="scientific">Persicimonas caeni</name>
    <dbReference type="NCBI Taxonomy" id="2292766"/>
    <lineage>
        <taxon>Bacteria</taxon>
        <taxon>Deltaproteobacteria</taxon>
        <taxon>Bradymonadales</taxon>
        <taxon>Bradymonadaceae</taxon>
        <taxon>Persicimonas</taxon>
    </lineage>
</organism>
<dbReference type="PANTHER" id="PTHR43014:SF2">
    <property type="entry name" value="MERCURIC REDUCTASE"/>
    <property type="match status" value="1"/>
</dbReference>
<dbReference type="InterPro" id="IPR036390">
    <property type="entry name" value="WH_DNA-bd_sf"/>
</dbReference>
<dbReference type="PANTHER" id="PTHR43014">
    <property type="entry name" value="MERCURIC REDUCTASE"/>
    <property type="match status" value="1"/>
</dbReference>
<dbReference type="SMART" id="SM00049">
    <property type="entry name" value="DEP"/>
    <property type="match status" value="1"/>
</dbReference>
<dbReference type="PROSITE" id="PS00076">
    <property type="entry name" value="PYRIDINE_REDOX_1"/>
    <property type="match status" value="1"/>
</dbReference>
<feature type="domain" description="DEP" evidence="10">
    <location>
        <begin position="10"/>
        <end position="84"/>
    </location>
</feature>
<dbReference type="AlphaFoldDB" id="A0A4Y6Q314"/>
<keyword evidence="5" id="KW-0521">NADP</keyword>
<dbReference type="InterPro" id="IPR004099">
    <property type="entry name" value="Pyr_nucl-diS_OxRdtase_dimer"/>
</dbReference>
<keyword evidence="6 9" id="KW-0560">Oxidoreductase</keyword>
<dbReference type="CDD" id="cd04371">
    <property type="entry name" value="DEP"/>
    <property type="match status" value="1"/>
</dbReference>
<dbReference type="InterPro" id="IPR023753">
    <property type="entry name" value="FAD/NAD-binding_dom"/>
</dbReference>
<dbReference type="OrthoDB" id="9786429at2"/>
<dbReference type="Proteomes" id="UP000315995">
    <property type="component" value="Chromosome"/>
</dbReference>
<dbReference type="GO" id="GO:0016668">
    <property type="term" value="F:oxidoreductase activity, acting on a sulfur group of donors, NAD(P) as acceptor"/>
    <property type="evidence" value="ECO:0007669"/>
    <property type="project" value="InterPro"/>
</dbReference>
<evidence type="ECO:0000259" key="10">
    <source>
        <dbReference type="PROSITE" id="PS50186"/>
    </source>
</evidence>
<keyword evidence="4 9" id="KW-0274">FAD</keyword>
<dbReference type="SUPFAM" id="SSF55424">
    <property type="entry name" value="FAD/NAD-linked reductases, dimerisation (C-terminal) domain"/>
    <property type="match status" value="1"/>
</dbReference>
<sequence>MHPDELIEKLRENVEITDRTYRLETYEDCFVGEEACAWMVEAGVARDIEEAERIGNLLLEAGVFHHVLREHKFENDYLFYRFSSDEDHGRKAESGSGGKVSWSDVFGPAHPGDSGVGLQPRMPDDVMLQTATKVDQIGVEPMDEANVELLDQVHPPAWVNPEPKDRYNMVVIGAGTGGLVTAAAVAGLGGKVAIIEKHLMGGDCLNFGCVPSKALLRAARAAAEVRRAGEFGVHVRGEVEIDFGQVMERVRAVRAQLSHHDSAERFAKELGVDVFLGEARFSGPNTVRVGETELDFAKACIATGAQPAVPSIAGLKEAPYLTSSSLFNLTELPARFGVIGAGPIGAEMAQAFSRLGAQVTLFDIQERILPREDVEAAEIVHRALEEDGVVFRLGADIGRVSSGDESSSICVHLNVGEAGRETCKFDQLLVATGRRPNVTELGLEEAGVEFDERHGVAVDDRLQTTNSDIYAVGDVATRYRFTHAADFMARMVVRNALFFGRQKFDDLLIPWCTYTDPEVAHVGLYPRDLEERGINYRTLTQPFDEVDRAVLEGESEGFVRLHVDDSGAILGATIVGPRAGDLISEITVAMRAGMELDTLADVIHPYPTTASAIRQAGDAYNRTRLTLTVKKLLRRVLSMRR</sequence>
<keyword evidence="8 9" id="KW-0676">Redox-active center</keyword>
<dbReference type="Pfam" id="PF07992">
    <property type="entry name" value="Pyr_redox_2"/>
    <property type="match status" value="1"/>
</dbReference>
<evidence type="ECO:0000313" key="12">
    <source>
        <dbReference type="Proteomes" id="UP000315995"/>
    </source>
</evidence>
<proteinExistence type="inferred from homology"/>
<evidence type="ECO:0000256" key="5">
    <source>
        <dbReference type="ARBA" id="ARBA00022857"/>
    </source>
</evidence>
<dbReference type="GO" id="GO:0050660">
    <property type="term" value="F:flavin adenine dinucleotide binding"/>
    <property type="evidence" value="ECO:0007669"/>
    <property type="project" value="TreeGrafter"/>
</dbReference>
<evidence type="ECO:0000256" key="2">
    <source>
        <dbReference type="ARBA" id="ARBA00007532"/>
    </source>
</evidence>
<evidence type="ECO:0000313" key="11">
    <source>
        <dbReference type="EMBL" id="QDG54974.1"/>
    </source>
</evidence>
<dbReference type="PROSITE" id="PS50186">
    <property type="entry name" value="DEP"/>
    <property type="match status" value="1"/>
</dbReference>
<dbReference type="SUPFAM" id="SSF51905">
    <property type="entry name" value="FAD/NAD(P)-binding domain"/>
    <property type="match status" value="1"/>
</dbReference>
<evidence type="ECO:0000256" key="6">
    <source>
        <dbReference type="ARBA" id="ARBA00023002"/>
    </source>
</evidence>
<keyword evidence="7" id="KW-1015">Disulfide bond</keyword>
<evidence type="ECO:0000256" key="4">
    <source>
        <dbReference type="ARBA" id="ARBA00022827"/>
    </source>
</evidence>
<dbReference type="InterPro" id="IPR000591">
    <property type="entry name" value="DEP_dom"/>
</dbReference>
<dbReference type="FunFam" id="3.30.390.30:FF:000001">
    <property type="entry name" value="Dihydrolipoyl dehydrogenase"/>
    <property type="match status" value="1"/>
</dbReference>
<dbReference type="PRINTS" id="PR00368">
    <property type="entry name" value="FADPNR"/>
</dbReference>
<evidence type="ECO:0000256" key="9">
    <source>
        <dbReference type="RuleBase" id="RU003691"/>
    </source>
</evidence>
<evidence type="ECO:0000256" key="3">
    <source>
        <dbReference type="ARBA" id="ARBA00022630"/>
    </source>
</evidence>
<accession>A0A4Y6Q314</accession>
<dbReference type="Gene3D" id="3.30.390.30">
    <property type="match status" value="1"/>
</dbReference>
<dbReference type="SUPFAM" id="SSF46785">
    <property type="entry name" value="Winged helix' DNA-binding domain"/>
    <property type="match status" value="1"/>
</dbReference>
<dbReference type="InterPro" id="IPR036388">
    <property type="entry name" value="WH-like_DNA-bd_sf"/>
</dbReference>
<comment type="cofactor">
    <cofactor evidence="1">
        <name>FAD</name>
        <dbReference type="ChEBI" id="CHEBI:57692"/>
    </cofactor>
</comment>
<gene>
    <name evidence="11" type="ORF">FIV42_27825</name>
</gene>
<name>A0A4Y6Q314_PERCE</name>
<dbReference type="InterPro" id="IPR012999">
    <property type="entry name" value="Pyr_OxRdtase_I_AS"/>
</dbReference>
<dbReference type="EMBL" id="CP041186">
    <property type="protein sequence ID" value="QDG54974.1"/>
    <property type="molecule type" value="Genomic_DNA"/>
</dbReference>
<dbReference type="Gene3D" id="1.10.10.10">
    <property type="entry name" value="Winged helix-like DNA-binding domain superfamily/Winged helix DNA-binding domain"/>
    <property type="match status" value="1"/>
</dbReference>
<evidence type="ECO:0000256" key="7">
    <source>
        <dbReference type="ARBA" id="ARBA00023157"/>
    </source>
</evidence>
<dbReference type="Pfam" id="PF02852">
    <property type="entry name" value="Pyr_redox_dim"/>
    <property type="match status" value="1"/>
</dbReference>
<dbReference type="PRINTS" id="PR00411">
    <property type="entry name" value="PNDRDTASEI"/>
</dbReference>
<keyword evidence="3 9" id="KW-0285">Flavoprotein</keyword>
<dbReference type="GO" id="GO:0003955">
    <property type="term" value="F:NAD(P)H dehydrogenase (quinone) activity"/>
    <property type="evidence" value="ECO:0007669"/>
    <property type="project" value="TreeGrafter"/>
</dbReference>
<dbReference type="InterPro" id="IPR016156">
    <property type="entry name" value="FAD/NAD-linked_Rdtase_dimer_sf"/>
</dbReference>
<dbReference type="Gene3D" id="3.50.50.60">
    <property type="entry name" value="FAD/NAD(P)-binding domain"/>
    <property type="match status" value="2"/>
</dbReference>